<comment type="caution">
    <text evidence="7">The sequence shown here is derived from an EMBL/GenBank/DDBJ whole genome shotgun (WGS) entry which is preliminary data.</text>
</comment>
<evidence type="ECO:0000256" key="5">
    <source>
        <dbReference type="ARBA" id="ARBA00037410"/>
    </source>
</evidence>
<dbReference type="Proteomes" id="UP000242972">
    <property type="component" value="Unassembled WGS sequence"/>
</dbReference>
<proteinExistence type="inferred from homology"/>
<dbReference type="InterPro" id="IPR052377">
    <property type="entry name" value="Mitochondrial_ECH-domain"/>
</dbReference>
<dbReference type="PANTHER" id="PTHR43602">
    <property type="match status" value="1"/>
</dbReference>
<dbReference type="AlphaFoldDB" id="A0A2T2XD00"/>
<keyword evidence="2" id="KW-0276">Fatty acid metabolism</keyword>
<comment type="function">
    <text evidence="5">May play a role in fatty acid biosynthesis and insulin sensitivity.</text>
</comment>
<dbReference type="GO" id="GO:0016836">
    <property type="term" value="F:hydro-lyase activity"/>
    <property type="evidence" value="ECO:0007669"/>
    <property type="project" value="TreeGrafter"/>
</dbReference>
<evidence type="ECO:0000256" key="6">
    <source>
        <dbReference type="ARBA" id="ARBA00040545"/>
    </source>
</evidence>
<evidence type="ECO:0000256" key="3">
    <source>
        <dbReference type="ARBA" id="ARBA00022946"/>
    </source>
</evidence>
<comment type="similarity">
    <text evidence="1">Belongs to the enoyl-CoA hydratase/isomerase family.</text>
</comment>
<dbReference type="SUPFAM" id="SSF52096">
    <property type="entry name" value="ClpP/crotonase"/>
    <property type="match status" value="1"/>
</dbReference>
<keyword evidence="3" id="KW-0809">Transit peptide</keyword>
<name>A0A2T2XD00_9FIRM</name>
<dbReference type="InterPro" id="IPR029045">
    <property type="entry name" value="ClpP/crotonase-like_dom_sf"/>
</dbReference>
<dbReference type="InterPro" id="IPR014748">
    <property type="entry name" value="Enoyl-CoA_hydra_C"/>
</dbReference>
<evidence type="ECO:0000256" key="1">
    <source>
        <dbReference type="ARBA" id="ARBA00005254"/>
    </source>
</evidence>
<dbReference type="EMBL" id="PXYW01000043">
    <property type="protein sequence ID" value="PSR32375.1"/>
    <property type="molecule type" value="Genomic_DNA"/>
</dbReference>
<accession>A0A2T2XD00</accession>
<organism evidence="7 8">
    <name type="scientific">Sulfobacillus benefaciens</name>
    <dbReference type="NCBI Taxonomy" id="453960"/>
    <lineage>
        <taxon>Bacteria</taxon>
        <taxon>Bacillati</taxon>
        <taxon>Bacillota</taxon>
        <taxon>Clostridia</taxon>
        <taxon>Eubacteriales</taxon>
        <taxon>Clostridiales Family XVII. Incertae Sedis</taxon>
        <taxon>Sulfobacillus</taxon>
    </lineage>
</organism>
<evidence type="ECO:0000313" key="7">
    <source>
        <dbReference type="EMBL" id="PSR32375.1"/>
    </source>
</evidence>
<gene>
    <name evidence="7" type="ORF">C7B46_14525</name>
</gene>
<evidence type="ECO:0000256" key="4">
    <source>
        <dbReference type="ARBA" id="ARBA00023098"/>
    </source>
</evidence>
<dbReference type="GO" id="GO:0006631">
    <property type="term" value="P:fatty acid metabolic process"/>
    <property type="evidence" value="ECO:0007669"/>
    <property type="project" value="UniProtKB-KW"/>
</dbReference>
<dbReference type="InterPro" id="IPR001753">
    <property type="entry name" value="Enoyl-CoA_hydra/iso"/>
</dbReference>
<evidence type="ECO:0000313" key="8">
    <source>
        <dbReference type="Proteomes" id="UP000242972"/>
    </source>
</evidence>
<dbReference type="Gene3D" id="3.90.226.10">
    <property type="entry name" value="2-enoyl-CoA Hydratase, Chain A, domain 1"/>
    <property type="match status" value="1"/>
</dbReference>
<dbReference type="Pfam" id="PF00378">
    <property type="entry name" value="ECH_1"/>
    <property type="match status" value="1"/>
</dbReference>
<dbReference type="PANTHER" id="PTHR43602:SF1">
    <property type="entry name" value="ENOYL-COA HYDRATASE DOMAIN-CONTAINING PROTEIN 3, MITOCHONDRIAL"/>
    <property type="match status" value="1"/>
</dbReference>
<dbReference type="CDD" id="cd06558">
    <property type="entry name" value="crotonase-like"/>
    <property type="match status" value="1"/>
</dbReference>
<evidence type="ECO:0000256" key="2">
    <source>
        <dbReference type="ARBA" id="ARBA00022832"/>
    </source>
</evidence>
<dbReference type="Gene3D" id="1.10.12.10">
    <property type="entry name" value="Lyase 2-enoyl-coa Hydratase, Chain A, domain 2"/>
    <property type="match status" value="1"/>
</dbReference>
<reference evidence="7 8" key="1">
    <citation type="journal article" date="2014" name="BMC Genomics">
        <title>Comparison of environmental and isolate Sulfobacillus genomes reveals diverse carbon, sulfur, nitrogen, and hydrogen metabolisms.</title>
        <authorList>
            <person name="Justice N.B."/>
            <person name="Norman A."/>
            <person name="Brown C.T."/>
            <person name="Singh A."/>
            <person name="Thomas B.C."/>
            <person name="Banfield J.F."/>
        </authorList>
    </citation>
    <scope>NUCLEOTIDE SEQUENCE [LARGE SCALE GENOMIC DNA]</scope>
    <source>
        <strain evidence="7">AMDSBA4</strain>
    </source>
</reference>
<protein>
    <recommendedName>
        <fullName evidence="6">Enoyl-CoA hydratase domain-containing protein 3, mitochondrial</fullName>
    </recommendedName>
</protein>
<keyword evidence="4" id="KW-0443">Lipid metabolism</keyword>
<sequence>MSLAELELFADERIARITLNHSRRRHALWIECLTNLTETLQNIAADRNANVVIIRAYDPVFSAGYDLHEVVEGDSQEVQALFQQCSETMRVIRNAPQIVIAQVSGMVTATGCQLVGASDLAVASSSAQFATPGVKIGYFSGAPAVHVTRNLPRKIAAELLLTGELLSAADALRYGMVNRVVDDGEIGEATLKFARLIARYSLPVLASGKRLLYQQMELPEDSALNYATIFMALQSASPDAKEGIQSFFAKRTPRWSDR</sequence>